<dbReference type="GO" id="GO:0003824">
    <property type="term" value="F:catalytic activity"/>
    <property type="evidence" value="ECO:0007669"/>
    <property type="project" value="InterPro"/>
</dbReference>
<dbReference type="GO" id="GO:0006281">
    <property type="term" value="P:DNA repair"/>
    <property type="evidence" value="ECO:0007669"/>
    <property type="project" value="InterPro"/>
</dbReference>
<evidence type="ECO:0000313" key="5">
    <source>
        <dbReference type="Proteomes" id="UP000067626"/>
    </source>
</evidence>
<dbReference type="PANTHER" id="PTHR42942">
    <property type="entry name" value="6-O-METHYLGUANINE DNA METHYLTRANSFERASE"/>
    <property type="match status" value="1"/>
</dbReference>
<sequence>MIPRMRAPRREAAKIPETVSWWAEFYEVIRRIPRGRVCTYGAVAAMAGHPRAARHVGHALSALGESGESGRVPWQRVLGSRSRQRAAISIKDPVGGALQRALLEAEGVAIDERGGVSLDRFGWFESGPVVTPRKKSATQKGATKTASTTKRAVTKTVSATRKGVTKTVSATRKGVTKNSPPEKGPTRKKGAAQRSAARSSALAKIATRTKGATKRQRGPSTKRRTR</sequence>
<dbReference type="Proteomes" id="UP000067626">
    <property type="component" value="Chromosome"/>
</dbReference>
<dbReference type="SUPFAM" id="SSF46767">
    <property type="entry name" value="Methylated DNA-protein cysteine methyltransferase, C-terminal domain"/>
    <property type="match status" value="1"/>
</dbReference>
<protein>
    <recommendedName>
        <fullName evidence="3">Methylated-DNA-[protein]-cysteine S-methyltransferase DNA binding domain-containing protein</fullName>
    </recommendedName>
</protein>
<dbReference type="InterPro" id="IPR036217">
    <property type="entry name" value="MethylDNA_cys_MeTrfase_DNAb"/>
</dbReference>
<dbReference type="InterPro" id="IPR036388">
    <property type="entry name" value="WH-like_DNA-bd_sf"/>
</dbReference>
<dbReference type="KEGG" id="ccro:CMC5_001960"/>
<dbReference type="STRING" id="52.CMC5_001960"/>
<reference evidence="4 5" key="1">
    <citation type="submission" date="2015-07" db="EMBL/GenBank/DDBJ databases">
        <title>Genome analysis of myxobacterium Chondromyces crocatus Cm c5 reveals a high potential for natural compound synthesis and the genetic basis for the loss of fruiting body formation.</title>
        <authorList>
            <person name="Zaburannyi N."/>
            <person name="Bunk B."/>
            <person name="Maier J."/>
            <person name="Overmann J."/>
            <person name="Mueller R."/>
        </authorList>
    </citation>
    <scope>NUCLEOTIDE SEQUENCE [LARGE SCALE GENOMIC DNA]</scope>
    <source>
        <strain evidence="4 5">Cm c5</strain>
    </source>
</reference>
<dbReference type="PANTHER" id="PTHR42942:SF1">
    <property type="entry name" value="ALKYLTRANSFERASE-LIKE PROTEIN 1"/>
    <property type="match status" value="1"/>
</dbReference>
<evidence type="ECO:0000313" key="4">
    <source>
        <dbReference type="EMBL" id="AKT36083.1"/>
    </source>
</evidence>
<evidence type="ECO:0000256" key="2">
    <source>
        <dbReference type="SAM" id="MobiDB-lite"/>
    </source>
</evidence>
<feature type="domain" description="Methylated-DNA-[protein]-cysteine S-methyltransferase DNA binding" evidence="3">
    <location>
        <begin position="23"/>
        <end position="108"/>
    </location>
</feature>
<feature type="compositionally biased region" description="Low complexity" evidence="2">
    <location>
        <begin position="192"/>
        <end position="206"/>
    </location>
</feature>
<feature type="compositionally biased region" description="Basic residues" evidence="2">
    <location>
        <begin position="211"/>
        <end position="226"/>
    </location>
</feature>
<feature type="region of interest" description="Disordered" evidence="2">
    <location>
        <begin position="127"/>
        <end position="226"/>
    </location>
</feature>
<dbReference type="AlphaFoldDB" id="A0A0K1E6A8"/>
<name>A0A0K1E6A8_CHOCO</name>
<dbReference type="EMBL" id="CP012159">
    <property type="protein sequence ID" value="AKT36083.1"/>
    <property type="molecule type" value="Genomic_DNA"/>
</dbReference>
<organism evidence="4 5">
    <name type="scientific">Chondromyces crocatus</name>
    <dbReference type="NCBI Taxonomy" id="52"/>
    <lineage>
        <taxon>Bacteria</taxon>
        <taxon>Pseudomonadati</taxon>
        <taxon>Myxococcota</taxon>
        <taxon>Polyangia</taxon>
        <taxon>Polyangiales</taxon>
        <taxon>Polyangiaceae</taxon>
        <taxon>Chondromyces</taxon>
    </lineage>
</organism>
<dbReference type="CDD" id="cd06445">
    <property type="entry name" value="ATase"/>
    <property type="match status" value="1"/>
</dbReference>
<keyword evidence="1" id="KW-0227">DNA damage</keyword>
<dbReference type="InterPro" id="IPR014048">
    <property type="entry name" value="MethylDNA_cys_MeTrfase_DNA-bd"/>
</dbReference>
<dbReference type="OrthoDB" id="9132167at2"/>
<dbReference type="Pfam" id="PF01035">
    <property type="entry name" value="DNA_binding_1"/>
    <property type="match status" value="1"/>
</dbReference>
<dbReference type="Gene3D" id="1.10.10.10">
    <property type="entry name" value="Winged helix-like DNA-binding domain superfamily/Winged helix DNA-binding domain"/>
    <property type="match status" value="1"/>
</dbReference>
<feature type="compositionally biased region" description="Polar residues" evidence="2">
    <location>
        <begin position="138"/>
        <end position="159"/>
    </location>
</feature>
<proteinExistence type="predicted"/>
<keyword evidence="5" id="KW-1185">Reference proteome</keyword>
<evidence type="ECO:0000259" key="3">
    <source>
        <dbReference type="Pfam" id="PF01035"/>
    </source>
</evidence>
<evidence type="ECO:0000256" key="1">
    <source>
        <dbReference type="ARBA" id="ARBA00022763"/>
    </source>
</evidence>
<gene>
    <name evidence="4" type="ORF">CMC5_001960</name>
</gene>
<accession>A0A0K1E6A8</accession>
<dbReference type="InterPro" id="IPR052520">
    <property type="entry name" value="ATL_DNA_repair"/>
</dbReference>